<accession>D3FB41</accession>
<gene>
    <name evidence="4" type="ordered locus">Cwoe_4820</name>
</gene>
<proteinExistence type="inferred from homology"/>
<dbReference type="Pfam" id="PF03061">
    <property type="entry name" value="4HBT"/>
    <property type="match status" value="1"/>
</dbReference>
<comment type="similarity">
    <text evidence="1">Belongs to the thioesterase PaaI family.</text>
</comment>
<dbReference type="KEGG" id="cwo:Cwoe_4820"/>
<dbReference type="EMBL" id="CP001854">
    <property type="protein sequence ID" value="ADB53233.1"/>
    <property type="molecule type" value="Genomic_DNA"/>
</dbReference>
<dbReference type="STRING" id="469383.Cwoe_4820"/>
<organism evidence="4 5">
    <name type="scientific">Conexibacter woesei (strain DSM 14684 / CCUG 47730 / CIP 108061 / JCM 11494 / NBRC 100937 / ID131577)</name>
    <dbReference type="NCBI Taxonomy" id="469383"/>
    <lineage>
        <taxon>Bacteria</taxon>
        <taxon>Bacillati</taxon>
        <taxon>Actinomycetota</taxon>
        <taxon>Thermoleophilia</taxon>
        <taxon>Solirubrobacterales</taxon>
        <taxon>Conexibacteraceae</taxon>
        <taxon>Conexibacter</taxon>
    </lineage>
</organism>
<dbReference type="Gene3D" id="3.10.129.10">
    <property type="entry name" value="Hotdog Thioesterase"/>
    <property type="match status" value="1"/>
</dbReference>
<name>D3FB41_CONWI</name>
<evidence type="ECO:0000256" key="2">
    <source>
        <dbReference type="ARBA" id="ARBA00022801"/>
    </source>
</evidence>
<feature type="domain" description="Thioesterase" evidence="3">
    <location>
        <begin position="84"/>
        <end position="161"/>
    </location>
</feature>
<dbReference type="GO" id="GO:0047617">
    <property type="term" value="F:fatty acyl-CoA hydrolase activity"/>
    <property type="evidence" value="ECO:0007669"/>
    <property type="project" value="InterPro"/>
</dbReference>
<dbReference type="CDD" id="cd03443">
    <property type="entry name" value="PaaI_thioesterase"/>
    <property type="match status" value="1"/>
</dbReference>
<evidence type="ECO:0000313" key="4">
    <source>
        <dbReference type="EMBL" id="ADB53233.1"/>
    </source>
</evidence>
<dbReference type="Proteomes" id="UP000008229">
    <property type="component" value="Chromosome"/>
</dbReference>
<evidence type="ECO:0000313" key="5">
    <source>
        <dbReference type="Proteomes" id="UP000008229"/>
    </source>
</evidence>
<keyword evidence="2" id="KW-0378">Hydrolase</keyword>
<dbReference type="InterPro" id="IPR006683">
    <property type="entry name" value="Thioestr_dom"/>
</dbReference>
<dbReference type="NCBIfam" id="TIGR00369">
    <property type="entry name" value="unchar_dom_1"/>
    <property type="match status" value="1"/>
</dbReference>
<dbReference type="PANTHER" id="PTHR21660">
    <property type="entry name" value="THIOESTERASE SUPERFAMILY MEMBER-RELATED"/>
    <property type="match status" value="1"/>
</dbReference>
<sequence length="174" mass="18222">MTAIDTAPAAWGEPRTRTVTWYDPHATAAAGARLSGRDYLQAIADGTLPPPPIASLLDFRITLVDDGEVAFAVTPDESAYNPIGLVHGGLVCTLLDSVVGCAVQTQLPAGTGYASIELKVSYVRPIHADTGEVLSRGWVTKPGRRVAFAEGDVRDRDGKLLASASSSLLVIPPA</sequence>
<reference evidence="5" key="2">
    <citation type="submission" date="2010-01" db="EMBL/GenBank/DDBJ databases">
        <title>The complete genome of Conexibacter woesei DSM 14684.</title>
        <authorList>
            <consortium name="US DOE Joint Genome Institute (JGI-PGF)"/>
            <person name="Lucas S."/>
            <person name="Copeland A."/>
            <person name="Lapidus A."/>
            <person name="Glavina del Rio T."/>
            <person name="Dalin E."/>
            <person name="Tice H."/>
            <person name="Bruce D."/>
            <person name="Goodwin L."/>
            <person name="Pitluck S."/>
            <person name="Kyrpides N."/>
            <person name="Mavromatis K."/>
            <person name="Ivanova N."/>
            <person name="Mikhailova N."/>
            <person name="Chertkov O."/>
            <person name="Brettin T."/>
            <person name="Detter J.C."/>
            <person name="Han C."/>
            <person name="Larimer F."/>
            <person name="Land M."/>
            <person name="Hauser L."/>
            <person name="Markowitz V."/>
            <person name="Cheng J.-F."/>
            <person name="Hugenholtz P."/>
            <person name="Woyke T."/>
            <person name="Wu D."/>
            <person name="Pukall R."/>
            <person name="Steenblock K."/>
            <person name="Schneider S."/>
            <person name="Klenk H.-P."/>
            <person name="Eisen J.A."/>
        </authorList>
    </citation>
    <scope>NUCLEOTIDE SEQUENCE [LARGE SCALE GENOMIC DNA]</scope>
    <source>
        <strain evidence="5">DSM 14684 / CIP 108061 / JCM 11494 / NBRC 100937 / ID131577</strain>
    </source>
</reference>
<dbReference type="InterPro" id="IPR039298">
    <property type="entry name" value="ACOT13"/>
</dbReference>
<dbReference type="RefSeq" id="WP_012936284.1">
    <property type="nucleotide sequence ID" value="NC_013739.1"/>
</dbReference>
<reference evidence="4 5" key="1">
    <citation type="journal article" date="2010" name="Stand. Genomic Sci.">
        <title>Complete genome sequence of Conexibacter woesei type strain (ID131577).</title>
        <authorList>
            <person name="Pukall R."/>
            <person name="Lapidus A."/>
            <person name="Glavina Del Rio T."/>
            <person name="Copeland A."/>
            <person name="Tice H."/>
            <person name="Cheng J.-F."/>
            <person name="Lucas S."/>
            <person name="Chen F."/>
            <person name="Nolan M."/>
            <person name="Bruce D."/>
            <person name="Goodwin L."/>
            <person name="Pitluck S."/>
            <person name="Mavromatis K."/>
            <person name="Ivanova N."/>
            <person name="Ovchinnikova G."/>
            <person name="Pati A."/>
            <person name="Chen A."/>
            <person name="Palaniappan K."/>
            <person name="Land M."/>
            <person name="Hauser L."/>
            <person name="Chang Y.-J."/>
            <person name="Jeffries C.D."/>
            <person name="Chain P."/>
            <person name="Meincke L."/>
            <person name="Sims D."/>
            <person name="Brettin T."/>
            <person name="Detter J.C."/>
            <person name="Rohde M."/>
            <person name="Goeker M."/>
            <person name="Bristow J."/>
            <person name="Eisen J.A."/>
            <person name="Markowitz V."/>
            <person name="Kyrpides N.C."/>
            <person name="Klenk H.-P."/>
            <person name="Hugenholtz P."/>
        </authorList>
    </citation>
    <scope>NUCLEOTIDE SEQUENCE [LARGE SCALE GENOMIC DNA]</scope>
    <source>
        <strain evidence="5">DSM 14684 / CIP 108061 / JCM 11494 / NBRC 100937 / ID131577</strain>
    </source>
</reference>
<dbReference type="AlphaFoldDB" id="D3FB41"/>
<dbReference type="OrthoDB" id="9813282at2"/>
<evidence type="ECO:0000256" key="1">
    <source>
        <dbReference type="ARBA" id="ARBA00008324"/>
    </source>
</evidence>
<dbReference type="InterPro" id="IPR003736">
    <property type="entry name" value="PAAI_dom"/>
</dbReference>
<protein>
    <submittedName>
        <fullName evidence="4">Thioesterase superfamily protein</fullName>
    </submittedName>
</protein>
<dbReference type="PANTHER" id="PTHR21660:SF1">
    <property type="entry name" value="ACYL-COENZYME A THIOESTERASE 13"/>
    <property type="match status" value="1"/>
</dbReference>
<dbReference type="InterPro" id="IPR029069">
    <property type="entry name" value="HotDog_dom_sf"/>
</dbReference>
<evidence type="ECO:0000259" key="3">
    <source>
        <dbReference type="Pfam" id="PF03061"/>
    </source>
</evidence>
<dbReference type="eggNOG" id="COG2050">
    <property type="taxonomic scope" value="Bacteria"/>
</dbReference>
<keyword evidence="5" id="KW-1185">Reference proteome</keyword>
<dbReference type="HOGENOM" id="CLU_089876_3_0_11"/>
<dbReference type="SUPFAM" id="SSF54637">
    <property type="entry name" value="Thioesterase/thiol ester dehydrase-isomerase"/>
    <property type="match status" value="1"/>
</dbReference>